<proteinExistence type="predicted"/>
<dbReference type="OrthoDB" id="247722at2157"/>
<dbReference type="STRING" id="1202768.SAMN05216285_1641"/>
<reference evidence="3" key="1">
    <citation type="submission" date="2016-10" db="EMBL/GenBank/DDBJ databases">
        <authorList>
            <person name="Varghese N."/>
        </authorList>
    </citation>
    <scope>NUCLEOTIDE SEQUENCE [LARGE SCALE GENOMIC DNA]</scope>
    <source>
        <strain evidence="3">CGMCC 1.12284</strain>
    </source>
</reference>
<protein>
    <recommendedName>
        <fullName evidence="1">DUF7344 domain-containing protein</fullName>
    </recommendedName>
</protein>
<keyword evidence="3" id="KW-1185">Reference proteome</keyword>
<accession>A0A1I0NFA3</accession>
<dbReference type="Proteomes" id="UP000183275">
    <property type="component" value="Unassembled WGS sequence"/>
</dbReference>
<dbReference type="Pfam" id="PF24035">
    <property type="entry name" value="DUF7344"/>
    <property type="match status" value="1"/>
</dbReference>
<dbReference type="eggNOG" id="arCOG03828">
    <property type="taxonomic scope" value="Archaea"/>
</dbReference>
<dbReference type="AlphaFoldDB" id="A0A1I0NFA3"/>
<dbReference type="EMBL" id="FOIS01000002">
    <property type="protein sequence ID" value="SEV99699.1"/>
    <property type="molecule type" value="Genomic_DNA"/>
</dbReference>
<evidence type="ECO:0000259" key="1">
    <source>
        <dbReference type="Pfam" id="PF24035"/>
    </source>
</evidence>
<feature type="domain" description="DUF7344" evidence="1">
    <location>
        <begin position="27"/>
        <end position="104"/>
    </location>
</feature>
<organism evidence="2 3">
    <name type="scientific">Natrinema salifodinae</name>
    <dbReference type="NCBI Taxonomy" id="1202768"/>
    <lineage>
        <taxon>Archaea</taxon>
        <taxon>Methanobacteriati</taxon>
        <taxon>Methanobacteriota</taxon>
        <taxon>Stenosarchaea group</taxon>
        <taxon>Halobacteria</taxon>
        <taxon>Halobacteriales</taxon>
        <taxon>Natrialbaceae</taxon>
        <taxon>Natrinema</taxon>
    </lineage>
</organism>
<dbReference type="RefSeq" id="WP_049988644.1">
    <property type="nucleotide sequence ID" value="NZ_FOIS01000002.1"/>
</dbReference>
<name>A0A1I0NFA3_9EURY</name>
<gene>
    <name evidence="2" type="ORF">SAMN05216285_1641</name>
</gene>
<evidence type="ECO:0000313" key="2">
    <source>
        <dbReference type="EMBL" id="SEV99699.1"/>
    </source>
</evidence>
<sequence length="123" mass="13231">MGKKRIEPDLVTLQAAADELPVDRVVRLLADPAARYAIVLLHDEPTRTLEELADVVTGKTASVEGMIATPADRDRVRIRLYHVILPRLDTLGFAAFDADAKAVTDADIPDAVTDALGVTDSSP</sequence>
<evidence type="ECO:0000313" key="3">
    <source>
        <dbReference type="Proteomes" id="UP000183275"/>
    </source>
</evidence>
<dbReference type="InterPro" id="IPR055768">
    <property type="entry name" value="DUF7344"/>
</dbReference>